<evidence type="ECO:0000313" key="2">
    <source>
        <dbReference type="Proteomes" id="UP000318626"/>
    </source>
</evidence>
<dbReference type="EMBL" id="CP036289">
    <property type="protein sequence ID" value="QDU78288.1"/>
    <property type="molecule type" value="Genomic_DNA"/>
</dbReference>
<organism evidence="1 2">
    <name type="scientific">Bremerella volcania</name>
    <dbReference type="NCBI Taxonomy" id="2527984"/>
    <lineage>
        <taxon>Bacteria</taxon>
        <taxon>Pseudomonadati</taxon>
        <taxon>Planctomycetota</taxon>
        <taxon>Planctomycetia</taxon>
        <taxon>Pirellulales</taxon>
        <taxon>Pirellulaceae</taxon>
        <taxon>Bremerella</taxon>
    </lineage>
</organism>
<evidence type="ECO:0000313" key="1">
    <source>
        <dbReference type="EMBL" id="QDU78288.1"/>
    </source>
</evidence>
<dbReference type="AlphaFoldDB" id="A0A518CGD4"/>
<name>A0A518CGD4_9BACT</name>
<dbReference type="Proteomes" id="UP000318626">
    <property type="component" value="Chromosome"/>
</dbReference>
<sequence length="36" mass="4026">MGIGELIGPVLLSFLFLFKALSDDILRFPPSRIYVS</sequence>
<gene>
    <name evidence="1" type="ORF">Pan97_53730</name>
</gene>
<keyword evidence="2" id="KW-1185">Reference proteome</keyword>
<accession>A0A518CGD4</accession>
<proteinExistence type="predicted"/>
<dbReference type="KEGG" id="bvo:Pan97_53730"/>
<reference evidence="2" key="1">
    <citation type="submission" date="2019-02" db="EMBL/GenBank/DDBJ databases">
        <title>Deep-cultivation of Planctomycetes and their phenomic and genomic characterization uncovers novel biology.</title>
        <authorList>
            <person name="Wiegand S."/>
            <person name="Jogler M."/>
            <person name="Boedeker C."/>
            <person name="Pinto D."/>
            <person name="Vollmers J."/>
            <person name="Rivas-Marin E."/>
            <person name="Kohn T."/>
            <person name="Peeters S.H."/>
            <person name="Heuer A."/>
            <person name="Rast P."/>
            <person name="Oberbeckmann S."/>
            <person name="Bunk B."/>
            <person name="Jeske O."/>
            <person name="Meyerdierks A."/>
            <person name="Storesund J.E."/>
            <person name="Kallscheuer N."/>
            <person name="Luecker S."/>
            <person name="Lage O.M."/>
            <person name="Pohl T."/>
            <person name="Merkel B.J."/>
            <person name="Hornburger P."/>
            <person name="Mueller R.-W."/>
            <person name="Bruemmer F."/>
            <person name="Labrenz M."/>
            <person name="Spormann A.M."/>
            <person name="Op den Camp H."/>
            <person name="Overmann J."/>
            <person name="Amann R."/>
            <person name="Jetten M.S.M."/>
            <person name="Mascher T."/>
            <person name="Medema M.H."/>
            <person name="Devos D.P."/>
            <person name="Kaster A.-K."/>
            <person name="Ovreas L."/>
            <person name="Rohde M."/>
            <person name="Galperin M.Y."/>
            <person name="Jogler C."/>
        </authorList>
    </citation>
    <scope>NUCLEOTIDE SEQUENCE [LARGE SCALE GENOMIC DNA]</scope>
    <source>
        <strain evidence="2">Pan97</strain>
    </source>
</reference>
<protein>
    <submittedName>
        <fullName evidence="1">Uncharacterized protein</fullName>
    </submittedName>
</protein>